<keyword evidence="1" id="KW-0727">SH2 domain</keyword>
<evidence type="ECO:0000313" key="5">
    <source>
        <dbReference type="Proteomes" id="UP000789390"/>
    </source>
</evidence>
<keyword evidence="5" id="KW-1185">Reference proteome</keyword>
<dbReference type="PANTHER" id="PTHR15832">
    <property type="entry name" value="SHC (SRC HOMOLOGY DOMAIN C-TERMINAL) ADAPTOR HOMOLOG"/>
    <property type="match status" value="1"/>
</dbReference>
<dbReference type="PROSITE" id="PS50001">
    <property type="entry name" value="SH2"/>
    <property type="match status" value="1"/>
</dbReference>
<dbReference type="SMART" id="SM00252">
    <property type="entry name" value="SH2"/>
    <property type="match status" value="1"/>
</dbReference>
<accession>A0A8J2WHW6</accession>
<evidence type="ECO:0000256" key="2">
    <source>
        <dbReference type="SAM" id="MobiDB-lite"/>
    </source>
</evidence>
<dbReference type="InterPro" id="IPR036860">
    <property type="entry name" value="SH2_dom_sf"/>
</dbReference>
<dbReference type="CDD" id="cd00173">
    <property type="entry name" value="SH2"/>
    <property type="match status" value="1"/>
</dbReference>
<protein>
    <recommendedName>
        <fullName evidence="3">SH2 domain-containing protein</fullName>
    </recommendedName>
</protein>
<dbReference type="PANTHER" id="PTHR15832:SF2">
    <property type="entry name" value="SH2 DOMAIN-CONTAINING PROTEIN"/>
    <property type="match status" value="1"/>
</dbReference>
<comment type="caution">
    <text evidence="4">The sequence shown here is derived from an EMBL/GenBank/DDBJ whole genome shotgun (WGS) entry which is preliminary data.</text>
</comment>
<feature type="region of interest" description="Disordered" evidence="2">
    <location>
        <begin position="117"/>
        <end position="138"/>
    </location>
</feature>
<dbReference type="AlphaFoldDB" id="A0A8J2WHW6"/>
<dbReference type="SUPFAM" id="SSF55550">
    <property type="entry name" value="SH2 domain"/>
    <property type="match status" value="1"/>
</dbReference>
<dbReference type="Proteomes" id="UP000789390">
    <property type="component" value="Unassembled WGS sequence"/>
</dbReference>
<proteinExistence type="predicted"/>
<name>A0A8J2WHW6_9CRUS</name>
<evidence type="ECO:0000256" key="1">
    <source>
        <dbReference type="PROSITE-ProRule" id="PRU00191"/>
    </source>
</evidence>
<dbReference type="Pfam" id="PF00017">
    <property type="entry name" value="SH2"/>
    <property type="match status" value="1"/>
</dbReference>
<evidence type="ECO:0000313" key="4">
    <source>
        <dbReference type="EMBL" id="CAH0100107.1"/>
    </source>
</evidence>
<evidence type="ECO:0000259" key="3">
    <source>
        <dbReference type="PROSITE" id="PS50001"/>
    </source>
</evidence>
<dbReference type="PRINTS" id="PR00401">
    <property type="entry name" value="SH2DOMAIN"/>
</dbReference>
<dbReference type="InterPro" id="IPR000980">
    <property type="entry name" value="SH2"/>
</dbReference>
<dbReference type="EMBL" id="CAKKLH010000031">
    <property type="protein sequence ID" value="CAH0100107.1"/>
    <property type="molecule type" value="Genomic_DNA"/>
</dbReference>
<dbReference type="Gene3D" id="3.30.505.10">
    <property type="entry name" value="SH2 domain"/>
    <property type="match status" value="1"/>
</dbReference>
<sequence>MKGLYWSREEEVKDEAPGKYVDHESMRNFPHIQLPCVRILVPTWKVLTAPINSQQQQLKRKTGTATTHFGVRTHVVCDNRTHPITEQTRKPRDAPESTAHPLFAKAKGAKEQHITQTVHGDAGCQEEKKTRESGQVELDENETKIAGWTRGRIDRQKSDIPLSQPTKKVQLNRHSIRQTNGKQADELHSIGDALRMSCTSVGTKTPSTDAAAAAATTTTTLVISSAAATTTSQSDAKSINLPAPPVKNGHTTWTRQFHDKSSRQQSKANNIQKSAALVEVPENNLAEMSKCKCSKDAAKTLIKSNGGNSSSSSSSGGDVSKALGIGAALVMPFHSHHPVMMGYKPLLSSIDFSATSAATSAKPSTHNTSCNSSSVGTLSSCSSSRSVSPSSANEGYVPTLPVRTDSLTNLEEEALLKCAPWFQAGIPREISLEILQQEPVGSFLVRESTSKPGCYALSVRVPKECQKPSIAHYLITQTNRGFKIKGFTKEFPSLTSLIVHHSVMQELLPCPLLLHRPSSGLLADYLEQNNFVDIDSSVLLELTRKKGVE</sequence>
<feature type="compositionally biased region" description="Basic and acidic residues" evidence="2">
    <location>
        <begin position="125"/>
        <end position="134"/>
    </location>
</feature>
<organism evidence="4 5">
    <name type="scientific">Daphnia galeata</name>
    <dbReference type="NCBI Taxonomy" id="27404"/>
    <lineage>
        <taxon>Eukaryota</taxon>
        <taxon>Metazoa</taxon>
        <taxon>Ecdysozoa</taxon>
        <taxon>Arthropoda</taxon>
        <taxon>Crustacea</taxon>
        <taxon>Branchiopoda</taxon>
        <taxon>Diplostraca</taxon>
        <taxon>Cladocera</taxon>
        <taxon>Anomopoda</taxon>
        <taxon>Daphniidae</taxon>
        <taxon>Daphnia</taxon>
    </lineage>
</organism>
<reference evidence="4" key="1">
    <citation type="submission" date="2021-11" db="EMBL/GenBank/DDBJ databases">
        <authorList>
            <person name="Schell T."/>
        </authorList>
    </citation>
    <scope>NUCLEOTIDE SEQUENCE</scope>
    <source>
        <strain evidence="4">M5</strain>
    </source>
</reference>
<dbReference type="OrthoDB" id="10013007at2759"/>
<gene>
    <name evidence="4" type="ORF">DGAL_LOCUS2280</name>
</gene>
<feature type="domain" description="SH2" evidence="3">
    <location>
        <begin position="421"/>
        <end position="518"/>
    </location>
</feature>